<dbReference type="OrthoDB" id="9797695at2"/>
<dbReference type="PRINTS" id="PR00412">
    <property type="entry name" value="EPOXHYDRLASE"/>
</dbReference>
<proteinExistence type="predicted"/>
<keyword evidence="4" id="KW-1185">Reference proteome</keyword>
<dbReference type="GO" id="GO:0004301">
    <property type="term" value="F:epoxide hydrolase activity"/>
    <property type="evidence" value="ECO:0007669"/>
    <property type="project" value="TreeGrafter"/>
</dbReference>
<protein>
    <submittedName>
        <fullName evidence="3">Alpha/beta hydrolase fold protein</fullName>
    </submittedName>
</protein>
<dbReference type="InterPro" id="IPR000639">
    <property type="entry name" value="Epox_hydrolase-like"/>
</dbReference>
<dbReference type="PANTHER" id="PTHR42977">
    <property type="entry name" value="HYDROLASE-RELATED"/>
    <property type="match status" value="1"/>
</dbReference>
<sequence>MTTFGTVSINGLDIFYREAGSRSNPTILLLHGFPTSSHMFRNLISALADRFHLVAPDYPGFGYSSMPTVDEFDYTFDHLTEVMAGFIAAIGLNRYSLYLMDYGAPIGYRLATQHPEQIETLIVQNGNAYEEGLGDFWEPMRAFWQNKTPENGDRVRQALTSKGTKWYYTTGVRNLENLNPDTWTLDQALLDRPGNIDIQLALKYDYQSNVRLYPQWQAYLRQYQPPTLIVWGKNDQGFLVEGAYAYKRDLKNLELHLFDTGHFALEEDGDAIADHIHRFLTTHVVENTKLTTSNK</sequence>
<dbReference type="SUPFAM" id="SSF53474">
    <property type="entry name" value="alpha/beta-Hydrolases"/>
    <property type="match status" value="1"/>
</dbReference>
<dbReference type="Proteomes" id="UP000245124">
    <property type="component" value="Unassembled WGS sequence"/>
</dbReference>
<accession>A0A2R5FX41</accession>
<dbReference type="PANTHER" id="PTHR42977:SF3">
    <property type="entry name" value="AB HYDROLASE-1 DOMAIN-CONTAINING PROTEIN"/>
    <property type="match status" value="1"/>
</dbReference>
<dbReference type="FunFam" id="3.40.50.1820:FF:000173">
    <property type="entry name" value="Alpha/beta hydrolase"/>
    <property type="match status" value="1"/>
</dbReference>
<dbReference type="RefSeq" id="WP_109013208.1">
    <property type="nucleotide sequence ID" value="NZ_BDUD01000002.1"/>
</dbReference>
<dbReference type="PRINTS" id="PR00111">
    <property type="entry name" value="ABHYDROLASE"/>
</dbReference>
<dbReference type="Gene3D" id="3.40.50.1820">
    <property type="entry name" value="alpha/beta hydrolase"/>
    <property type="match status" value="1"/>
</dbReference>
<dbReference type="InterPro" id="IPR051340">
    <property type="entry name" value="Haloalkane_dehalogenase"/>
</dbReference>
<keyword evidence="1 3" id="KW-0378">Hydrolase</keyword>
<dbReference type="InterPro" id="IPR000073">
    <property type="entry name" value="AB_hydrolase_1"/>
</dbReference>
<dbReference type="InterPro" id="IPR029058">
    <property type="entry name" value="AB_hydrolase_fold"/>
</dbReference>
<reference evidence="3 4" key="1">
    <citation type="submission" date="2017-06" db="EMBL/GenBank/DDBJ databases">
        <title>Genome sequencing of cyanobaciteial culture collection at National Institute for Environmental Studies (NIES).</title>
        <authorList>
            <person name="Hirose Y."/>
            <person name="Shimura Y."/>
            <person name="Fujisawa T."/>
            <person name="Nakamura Y."/>
            <person name="Kawachi M."/>
        </authorList>
    </citation>
    <scope>NUCLEOTIDE SEQUENCE [LARGE SCALE GENOMIC DNA]</scope>
    <source>
        <strain evidence="3 4">NIES-4072</strain>
    </source>
</reference>
<dbReference type="EMBL" id="BDUD01000002">
    <property type="protein sequence ID" value="GBG23336.1"/>
    <property type="molecule type" value="Genomic_DNA"/>
</dbReference>
<evidence type="ECO:0000313" key="4">
    <source>
        <dbReference type="Proteomes" id="UP000245124"/>
    </source>
</evidence>
<feature type="domain" description="AB hydrolase-1" evidence="2">
    <location>
        <begin position="25"/>
        <end position="268"/>
    </location>
</feature>
<evidence type="ECO:0000256" key="1">
    <source>
        <dbReference type="ARBA" id="ARBA00022801"/>
    </source>
</evidence>
<dbReference type="AlphaFoldDB" id="A0A2R5FX41"/>
<name>A0A2R5FX41_NOSCO</name>
<comment type="caution">
    <text evidence="3">The sequence shown here is derived from an EMBL/GenBank/DDBJ whole genome shotgun (WGS) entry which is preliminary data.</text>
</comment>
<gene>
    <name evidence="3" type="ORF">NIES4072_70480</name>
</gene>
<evidence type="ECO:0000259" key="2">
    <source>
        <dbReference type="Pfam" id="PF00561"/>
    </source>
</evidence>
<evidence type="ECO:0000313" key="3">
    <source>
        <dbReference type="EMBL" id="GBG23336.1"/>
    </source>
</evidence>
<organism evidence="3 4">
    <name type="scientific">Nostoc commune NIES-4072</name>
    <dbReference type="NCBI Taxonomy" id="2005467"/>
    <lineage>
        <taxon>Bacteria</taxon>
        <taxon>Bacillati</taxon>
        <taxon>Cyanobacteriota</taxon>
        <taxon>Cyanophyceae</taxon>
        <taxon>Nostocales</taxon>
        <taxon>Nostocaceae</taxon>
        <taxon>Nostoc</taxon>
    </lineage>
</organism>
<dbReference type="Pfam" id="PF00561">
    <property type="entry name" value="Abhydrolase_1"/>
    <property type="match status" value="1"/>
</dbReference>